<dbReference type="Pfam" id="PF14291">
    <property type="entry name" value="DUF4371"/>
    <property type="match status" value="1"/>
</dbReference>
<name>A0A4C1XY75_EUMVA</name>
<dbReference type="OrthoDB" id="10063284at2759"/>
<dbReference type="EMBL" id="BGZK01001003">
    <property type="protein sequence ID" value="GBP68170.1"/>
    <property type="molecule type" value="Genomic_DNA"/>
</dbReference>
<dbReference type="Proteomes" id="UP000299102">
    <property type="component" value="Unassembled WGS sequence"/>
</dbReference>
<evidence type="ECO:0000313" key="4">
    <source>
        <dbReference type="Proteomes" id="UP000299102"/>
    </source>
</evidence>
<dbReference type="STRING" id="151549.A0A4C1XY75"/>
<dbReference type="SUPFAM" id="SSF53098">
    <property type="entry name" value="Ribonuclease H-like"/>
    <property type="match status" value="1"/>
</dbReference>
<evidence type="ECO:0000259" key="2">
    <source>
        <dbReference type="Pfam" id="PF14291"/>
    </source>
</evidence>
<feature type="domain" description="DUF4371" evidence="2">
    <location>
        <begin position="20"/>
        <end position="202"/>
    </location>
</feature>
<gene>
    <name evidence="3" type="primary">ZMYM1</name>
    <name evidence="3" type="ORF">EVAR_23321_1</name>
</gene>
<evidence type="ECO:0000256" key="1">
    <source>
        <dbReference type="SAM" id="MobiDB-lite"/>
    </source>
</evidence>
<dbReference type="InterPro" id="IPR025398">
    <property type="entry name" value="DUF4371"/>
</dbReference>
<dbReference type="PANTHER" id="PTHR45749">
    <property type="match status" value="1"/>
</dbReference>
<dbReference type="PANTHER" id="PTHR45749:SF28">
    <property type="entry name" value="ZINC FINGER MYM-TYPE PROTEIN 1-LIKE-RELATED"/>
    <property type="match status" value="1"/>
</dbReference>
<evidence type="ECO:0000313" key="3">
    <source>
        <dbReference type="EMBL" id="GBP68170.1"/>
    </source>
</evidence>
<sequence>MSLTVLGTVDIRNQLDSVYRSNIQKYTEQVDKNRYILSRLIDCVKFCGAFELALRGHDETIESSNAGVFRVLIDFASELDTVMKEHLTSSTVFKGTSKTIQNDILDSVLCVYHKELSNIITKCEYVAVQADQTTDVSTTMQMVMILRYEENGQVHERFWKYLTPHSHTAEGLSSVIITELRELQITPQQLIAQCYDGAVMSGNVGGVQKSKTVYPNASSVHCYAHQLNLIIEKSFDNSPAATGRHRPPPAATGRHRPPPASD</sequence>
<dbReference type="AlphaFoldDB" id="A0A4C1XY75"/>
<comment type="caution">
    <text evidence="3">The sequence shown here is derived from an EMBL/GenBank/DDBJ whole genome shotgun (WGS) entry which is preliminary data.</text>
</comment>
<accession>A0A4C1XY75</accession>
<organism evidence="3 4">
    <name type="scientific">Eumeta variegata</name>
    <name type="common">Bagworm moth</name>
    <name type="synonym">Eumeta japonica</name>
    <dbReference type="NCBI Taxonomy" id="151549"/>
    <lineage>
        <taxon>Eukaryota</taxon>
        <taxon>Metazoa</taxon>
        <taxon>Ecdysozoa</taxon>
        <taxon>Arthropoda</taxon>
        <taxon>Hexapoda</taxon>
        <taxon>Insecta</taxon>
        <taxon>Pterygota</taxon>
        <taxon>Neoptera</taxon>
        <taxon>Endopterygota</taxon>
        <taxon>Lepidoptera</taxon>
        <taxon>Glossata</taxon>
        <taxon>Ditrysia</taxon>
        <taxon>Tineoidea</taxon>
        <taxon>Psychidae</taxon>
        <taxon>Oiketicinae</taxon>
        <taxon>Eumeta</taxon>
    </lineage>
</organism>
<feature type="region of interest" description="Disordered" evidence="1">
    <location>
        <begin position="238"/>
        <end position="262"/>
    </location>
</feature>
<proteinExistence type="predicted"/>
<reference evidence="3 4" key="1">
    <citation type="journal article" date="2019" name="Commun. Biol.">
        <title>The bagworm genome reveals a unique fibroin gene that provides high tensile strength.</title>
        <authorList>
            <person name="Kono N."/>
            <person name="Nakamura H."/>
            <person name="Ohtoshi R."/>
            <person name="Tomita M."/>
            <person name="Numata K."/>
            <person name="Arakawa K."/>
        </authorList>
    </citation>
    <scope>NUCLEOTIDE SEQUENCE [LARGE SCALE GENOMIC DNA]</scope>
</reference>
<keyword evidence="4" id="KW-1185">Reference proteome</keyword>
<feature type="compositionally biased region" description="Basic residues" evidence="1">
    <location>
        <begin position="243"/>
        <end position="262"/>
    </location>
</feature>
<protein>
    <submittedName>
        <fullName evidence="3">Zinc finger MYM-type protein 1</fullName>
    </submittedName>
</protein>
<dbReference type="InterPro" id="IPR012337">
    <property type="entry name" value="RNaseH-like_sf"/>
</dbReference>